<dbReference type="AlphaFoldDB" id="A0A6V8P5R5"/>
<feature type="domain" description="Helicase ATP-binding" evidence="2">
    <location>
        <begin position="200"/>
        <end position="415"/>
    </location>
</feature>
<dbReference type="GO" id="GO:0005524">
    <property type="term" value="F:ATP binding"/>
    <property type="evidence" value="ECO:0007669"/>
    <property type="project" value="InterPro"/>
</dbReference>
<protein>
    <submittedName>
        <fullName evidence="4">Uncharacterized protein</fullName>
    </submittedName>
</protein>
<dbReference type="Gene3D" id="3.40.50.300">
    <property type="entry name" value="P-loop containing nucleotide triphosphate hydrolases"/>
    <property type="match status" value="1"/>
</dbReference>
<proteinExistence type="predicted"/>
<reference evidence="4 5" key="1">
    <citation type="journal article" date="2020" name="Front. Microbiol.">
        <title>Single-cell genomics of novel Actinobacteria with the Wood-Ljungdahl pathway discovered in a serpentinizing system.</title>
        <authorList>
            <person name="Merino N."/>
            <person name="Kawai M."/>
            <person name="Boyd E.S."/>
            <person name="Colman D.R."/>
            <person name="McGlynn S.E."/>
            <person name="Nealson K.H."/>
            <person name="Kurokawa K."/>
            <person name="Hongoh Y."/>
        </authorList>
    </citation>
    <scope>NUCLEOTIDE SEQUENCE [LARGE SCALE GENOMIC DNA]</scope>
    <source>
        <strain evidence="4 5">S33</strain>
    </source>
</reference>
<evidence type="ECO:0000313" key="4">
    <source>
        <dbReference type="EMBL" id="GFP27290.1"/>
    </source>
</evidence>
<dbReference type="PROSITE" id="PS51194">
    <property type="entry name" value="HELICASE_CTER"/>
    <property type="match status" value="1"/>
</dbReference>
<dbReference type="InterPro" id="IPR007560">
    <property type="entry name" value="Restrct_endonuc_IV_Mrr"/>
</dbReference>
<comment type="caution">
    <text evidence="4">The sequence shown here is derived from an EMBL/GenBank/DDBJ whole genome shotgun (WGS) entry which is preliminary data.</text>
</comment>
<evidence type="ECO:0000259" key="3">
    <source>
        <dbReference type="PROSITE" id="PS51194"/>
    </source>
</evidence>
<dbReference type="Pfam" id="PF04471">
    <property type="entry name" value="Mrr_cat"/>
    <property type="match status" value="1"/>
</dbReference>
<sequence length="830" mass="95003">MGNIILLTDLKFLERAKLKLVSKVFPVKRTEILLFDKLEIALKGTKISQISIPSISLPQITSDFCPGKPEIIALKTLLEDREVEDLTLWLSERLLYPEVESFSVLLDTPRKAGKSYQQTKAEDKQATLFEDDKDCIHGLKKSWCSICIQKERQDRERTTSRVDPFDLIFPILQPPLGENFDSPIAFQPGMELYPFQRTGVKFLADHERALLGDEMGLGKSIQAIVAIRFLLRMGKITKGLILCPKSVLTDWERKLWEWAPELRVVKVRGPKEQRQIWWNSPAHLYLTTYETLRQDLSSSLEASNSVIIESDGTRIIPCPNEGCSQRLRMDKEIFGIQVQWPTCHHIFSYTPVEDIAKKQFDFIVLDEIQKIKNPGADITKATRQIDAPIRWGLSGTPLENRLEELISIFSYLKPGLLHNGDAVSPRKVKETIKPYFLRRRKTDALPELPQKACEEAWLELSPTQREAYDRAEQEGVVALNKQGDPITVHHILALITKLKQICNIDPASKESCKLEYLSEKLEEISEQDDKALVFSQYPDKTLKFLEPELKQFNTLTYHGSLPDSQRDEIVKRFQEEEDRKVLLMSVKAGGLGLTLTRANFVFHFDLWWNPSVAAQAEDRAHRIGQKKTVFVTSLFTVDTIEERIQNLLKRKRELFNAVIDDLSDTNLSKVLTEEELFSLFNLQKAKPTITKGMPRDRFTIELLGQILPQQFERLIADLYEKMGYQVRLTPQTRDRGIDIFAKRVNESGTESLAIQCKHYPKGAVGVEHARSLYGVIQDQPSITKGVLVTSGEFSKECKDFAKGKRLELFNGNYVCGLLEKYGVSFSERTR</sequence>
<keyword evidence="1" id="KW-0378">Hydrolase</keyword>
<dbReference type="SMART" id="SM00490">
    <property type="entry name" value="HELICc"/>
    <property type="match status" value="1"/>
</dbReference>
<dbReference type="InterPro" id="IPR014001">
    <property type="entry name" value="Helicase_ATP-bd"/>
</dbReference>
<dbReference type="EMBL" id="BLRY01000025">
    <property type="protein sequence ID" value="GFP27290.1"/>
    <property type="molecule type" value="Genomic_DNA"/>
</dbReference>
<dbReference type="Gene3D" id="3.40.50.10810">
    <property type="entry name" value="Tandem AAA-ATPase domain"/>
    <property type="match status" value="2"/>
</dbReference>
<dbReference type="GO" id="GO:0015616">
    <property type="term" value="F:DNA translocase activity"/>
    <property type="evidence" value="ECO:0007669"/>
    <property type="project" value="TreeGrafter"/>
</dbReference>
<dbReference type="PANTHER" id="PTHR45629:SF7">
    <property type="entry name" value="DNA EXCISION REPAIR PROTEIN ERCC-6-RELATED"/>
    <property type="match status" value="1"/>
</dbReference>
<dbReference type="GO" id="GO:0004519">
    <property type="term" value="F:endonuclease activity"/>
    <property type="evidence" value="ECO:0007669"/>
    <property type="project" value="InterPro"/>
</dbReference>
<dbReference type="InterPro" id="IPR001650">
    <property type="entry name" value="Helicase_C-like"/>
</dbReference>
<dbReference type="SUPFAM" id="SSF52540">
    <property type="entry name" value="P-loop containing nucleoside triphosphate hydrolases"/>
    <property type="match status" value="2"/>
</dbReference>
<dbReference type="SMART" id="SM00487">
    <property type="entry name" value="DEXDc"/>
    <property type="match status" value="1"/>
</dbReference>
<dbReference type="Pfam" id="PF00271">
    <property type="entry name" value="Helicase_C"/>
    <property type="match status" value="1"/>
</dbReference>
<dbReference type="RefSeq" id="WP_176233234.1">
    <property type="nucleotide sequence ID" value="NZ_BLRY01000025.1"/>
</dbReference>
<evidence type="ECO:0000259" key="2">
    <source>
        <dbReference type="PROSITE" id="PS51192"/>
    </source>
</evidence>
<dbReference type="CDD" id="cd18793">
    <property type="entry name" value="SF2_C_SNF"/>
    <property type="match status" value="1"/>
</dbReference>
<dbReference type="GO" id="GO:0003677">
    <property type="term" value="F:DNA binding"/>
    <property type="evidence" value="ECO:0007669"/>
    <property type="project" value="InterPro"/>
</dbReference>
<dbReference type="InterPro" id="IPR038718">
    <property type="entry name" value="SNF2-like_sf"/>
</dbReference>
<dbReference type="Pfam" id="PF00176">
    <property type="entry name" value="SNF2-rel_dom"/>
    <property type="match status" value="1"/>
</dbReference>
<dbReference type="SUPFAM" id="SSF52980">
    <property type="entry name" value="Restriction endonuclease-like"/>
    <property type="match status" value="1"/>
</dbReference>
<keyword evidence="5" id="KW-1185">Reference proteome</keyword>
<dbReference type="CDD" id="cd17919">
    <property type="entry name" value="DEXHc_Snf"/>
    <property type="match status" value="1"/>
</dbReference>
<organism evidence="4 5">
    <name type="scientific">Candidatus Hakubella thermalkaliphila</name>
    <dbReference type="NCBI Taxonomy" id="2754717"/>
    <lineage>
        <taxon>Bacteria</taxon>
        <taxon>Bacillati</taxon>
        <taxon>Actinomycetota</taxon>
        <taxon>Actinomycetota incertae sedis</taxon>
        <taxon>Candidatus Hakubellales</taxon>
        <taxon>Candidatus Hakubellaceae</taxon>
        <taxon>Candidatus Hakubella</taxon>
    </lineage>
</organism>
<dbReference type="InterPro" id="IPR050496">
    <property type="entry name" value="SNF2_RAD54_helicase_repair"/>
</dbReference>
<dbReference type="InterPro" id="IPR000330">
    <property type="entry name" value="SNF2_N"/>
</dbReference>
<dbReference type="PROSITE" id="PS51192">
    <property type="entry name" value="HELICASE_ATP_BIND_1"/>
    <property type="match status" value="1"/>
</dbReference>
<dbReference type="PANTHER" id="PTHR45629">
    <property type="entry name" value="SNF2/RAD54 FAMILY MEMBER"/>
    <property type="match status" value="1"/>
</dbReference>
<evidence type="ECO:0000256" key="1">
    <source>
        <dbReference type="ARBA" id="ARBA00022801"/>
    </source>
</evidence>
<accession>A0A6V8P5R5</accession>
<dbReference type="Proteomes" id="UP000591948">
    <property type="component" value="Unassembled WGS sequence"/>
</dbReference>
<evidence type="ECO:0000313" key="5">
    <source>
        <dbReference type="Proteomes" id="UP000591948"/>
    </source>
</evidence>
<dbReference type="GO" id="GO:0016787">
    <property type="term" value="F:hydrolase activity"/>
    <property type="evidence" value="ECO:0007669"/>
    <property type="project" value="UniProtKB-KW"/>
</dbReference>
<dbReference type="InterPro" id="IPR027417">
    <property type="entry name" value="P-loop_NTPase"/>
</dbReference>
<feature type="domain" description="Helicase C-terminal" evidence="3">
    <location>
        <begin position="516"/>
        <end position="671"/>
    </location>
</feature>
<dbReference type="InterPro" id="IPR011856">
    <property type="entry name" value="tRNA_endonuc-like_dom_sf"/>
</dbReference>
<dbReference type="GO" id="GO:0009307">
    <property type="term" value="P:DNA restriction-modification system"/>
    <property type="evidence" value="ECO:0007669"/>
    <property type="project" value="InterPro"/>
</dbReference>
<dbReference type="Gene3D" id="3.40.1350.10">
    <property type="match status" value="1"/>
</dbReference>
<gene>
    <name evidence="4" type="ORF">HKBW3S33_00704</name>
</gene>
<dbReference type="InterPro" id="IPR011335">
    <property type="entry name" value="Restrct_endonuc-II-like"/>
</dbReference>
<dbReference type="InterPro" id="IPR049730">
    <property type="entry name" value="SNF2/RAD54-like_C"/>
</dbReference>
<name>A0A6V8P5R5_9ACTN</name>